<evidence type="ECO:0000256" key="3">
    <source>
        <dbReference type="ARBA" id="ARBA00022475"/>
    </source>
</evidence>
<evidence type="ECO:0000256" key="2">
    <source>
        <dbReference type="ARBA" id="ARBA00018370"/>
    </source>
</evidence>
<keyword evidence="14" id="KW-0697">Rotamase</keyword>
<dbReference type="Proteomes" id="UP000309848">
    <property type="component" value="Unassembled WGS sequence"/>
</dbReference>
<dbReference type="GO" id="GO:0005886">
    <property type="term" value="C:plasma membrane"/>
    <property type="evidence" value="ECO:0007669"/>
    <property type="project" value="UniProtKB-SubCell"/>
</dbReference>
<gene>
    <name evidence="17" type="ORF">E5A74_02020</name>
</gene>
<comment type="caution">
    <text evidence="17">The sequence shown here is derived from an EMBL/GenBank/DDBJ whole genome shotgun (WGS) entry which is preliminary data.</text>
</comment>
<keyword evidence="7 15" id="KW-0472">Membrane</keyword>
<evidence type="ECO:0000256" key="12">
    <source>
        <dbReference type="ARBA" id="ARBA00040743"/>
    </source>
</evidence>
<evidence type="ECO:0000256" key="15">
    <source>
        <dbReference type="SAM" id="Phobius"/>
    </source>
</evidence>
<dbReference type="SUPFAM" id="SSF109998">
    <property type="entry name" value="Triger factor/SurA peptide-binding domain-like"/>
    <property type="match status" value="1"/>
</dbReference>
<dbReference type="SUPFAM" id="SSF54534">
    <property type="entry name" value="FKBP-like"/>
    <property type="match status" value="1"/>
</dbReference>
<keyword evidence="18" id="KW-1185">Reference proteome</keyword>
<reference evidence="17 18" key="1">
    <citation type="submission" date="2019-04" db="EMBL/GenBank/DDBJ databases">
        <title>Sphingomonas psychrotolerans sp. nov., isolated from soil in the Tianshan Mountains, Xinjiang, China.</title>
        <authorList>
            <person name="Luo Y."/>
            <person name="Sheng H."/>
        </authorList>
    </citation>
    <scope>NUCLEOTIDE SEQUENCE [LARGE SCALE GENOMIC DNA]</scope>
    <source>
        <strain evidence="17 18">KIS18-15</strain>
    </source>
</reference>
<evidence type="ECO:0000313" key="17">
    <source>
        <dbReference type="EMBL" id="TGX45974.1"/>
    </source>
</evidence>
<evidence type="ECO:0000256" key="4">
    <source>
        <dbReference type="ARBA" id="ARBA00022519"/>
    </source>
</evidence>
<evidence type="ECO:0000256" key="14">
    <source>
        <dbReference type="PROSITE-ProRule" id="PRU00278"/>
    </source>
</evidence>
<evidence type="ECO:0000256" key="1">
    <source>
        <dbReference type="ARBA" id="ARBA00004382"/>
    </source>
</evidence>
<dbReference type="InterPro" id="IPR027304">
    <property type="entry name" value="Trigger_fact/SurA_dom_sf"/>
</dbReference>
<keyword evidence="3" id="KW-1003">Cell membrane</keyword>
<evidence type="ECO:0000256" key="10">
    <source>
        <dbReference type="ARBA" id="ARBA00031484"/>
    </source>
</evidence>
<dbReference type="InterPro" id="IPR046357">
    <property type="entry name" value="PPIase_dom_sf"/>
</dbReference>
<dbReference type="EMBL" id="SRXU01000001">
    <property type="protein sequence ID" value="TGX45974.1"/>
    <property type="molecule type" value="Genomic_DNA"/>
</dbReference>
<dbReference type="PANTHER" id="PTHR47529:SF1">
    <property type="entry name" value="PERIPLASMIC CHAPERONE PPID"/>
    <property type="match status" value="1"/>
</dbReference>
<comment type="similarity">
    <text evidence="11">Belongs to the PpiD chaperone family.</text>
</comment>
<feature type="transmembrane region" description="Helical" evidence="15">
    <location>
        <begin position="12"/>
        <end position="32"/>
    </location>
</feature>
<keyword evidence="14 17" id="KW-0413">Isomerase</keyword>
<protein>
    <recommendedName>
        <fullName evidence="2">Parvulin-like PPIase</fullName>
    </recommendedName>
    <alternativeName>
        <fullName evidence="9">Peptidyl-prolyl cis-trans isomerase plp</fullName>
    </alternativeName>
    <alternativeName>
        <fullName evidence="12">Periplasmic chaperone PpiD</fullName>
    </alternativeName>
    <alternativeName>
        <fullName evidence="13">Periplasmic folding chaperone</fullName>
    </alternativeName>
    <alternativeName>
        <fullName evidence="10">Rotamase plp</fullName>
    </alternativeName>
</protein>
<name>A0A4S1WRH7_9SPHN</name>
<evidence type="ECO:0000256" key="11">
    <source>
        <dbReference type="ARBA" id="ARBA00038408"/>
    </source>
</evidence>
<dbReference type="Pfam" id="PF13624">
    <property type="entry name" value="SurA_N_3"/>
    <property type="match status" value="1"/>
</dbReference>
<dbReference type="Pfam" id="PF13145">
    <property type="entry name" value="Rotamase_2"/>
    <property type="match status" value="1"/>
</dbReference>
<proteinExistence type="inferred from homology"/>
<dbReference type="RefSeq" id="WP_135982325.1">
    <property type="nucleotide sequence ID" value="NZ_JAASQM010000001.1"/>
</dbReference>
<evidence type="ECO:0000256" key="13">
    <source>
        <dbReference type="ARBA" id="ARBA00042775"/>
    </source>
</evidence>
<evidence type="ECO:0000256" key="7">
    <source>
        <dbReference type="ARBA" id="ARBA00023136"/>
    </source>
</evidence>
<keyword evidence="8" id="KW-0143">Chaperone</keyword>
<feature type="domain" description="PpiC" evidence="16">
    <location>
        <begin position="232"/>
        <end position="360"/>
    </location>
</feature>
<keyword evidence="4" id="KW-0997">Cell inner membrane</keyword>
<dbReference type="Gene3D" id="1.10.4030.10">
    <property type="entry name" value="Porin chaperone SurA, peptide-binding domain"/>
    <property type="match status" value="1"/>
</dbReference>
<dbReference type="AlphaFoldDB" id="A0A4S1WRH7"/>
<sequence length="648" mass="69795">MLNFFRRFTKSRYGLIAVFIFLGIIALAFVAGDVTGIRMNGTGSGGDVVAKVGSRKITDRDVRDRVDRFIRNLQSEGQTVTMEQFLAQGGLEMTLDEMINSAALVEFAQKSGMQVSKRLIDGEIASNPAFVGLDGKFSQKQFEDLLAQNRIPPALFRASMTDERYNLWLINRATLGNHIPDGVLLPYASLQLERRTGTVGLVPTIAMDPGPDPDDKTLAAWYQSRSARYTVPQRRIVRYAMVKPDQLRAGTAATEAEIADAYKKAGNRFAATEKRNVRQLVALDQATANRIAGEVKGGKTLAAAASAAGLEPTNFEGVEKAALARQTAPAVADAAFAAAQGGVVGPVRSPLGWHVLQVEKIEKIAAKTLDQARAELASEISARKLAQTLADLRQSIEDGIGDSKNFDELVAGAKLTPGRTPALTANAADPENPEFKPEPATTAIMRAGFGIEQPGDDSQIVPIAEDGSFALVGLERIVPAAPRPLAQIRAQVVKDYLVEKALQKARGIAIQVIAKLEKGVPMQQALTEAGVTKGPPPKPFDFKRADVQRQNIAPYLQMAFRMAPGKAKLVEGQNREGYYVVHLAQVEEHSAAGDPVALQQVRGGLAPQVGPELARQFAAAIRNDLKVTRNDKALAQLRADLTRTGSAR</sequence>
<evidence type="ECO:0000259" key="16">
    <source>
        <dbReference type="PROSITE" id="PS50198"/>
    </source>
</evidence>
<dbReference type="InterPro" id="IPR000297">
    <property type="entry name" value="PPIase_PpiC"/>
</dbReference>
<organism evidence="17 18">
    <name type="scientific">Sphingomonas naasensis</name>
    <dbReference type="NCBI Taxonomy" id="1344951"/>
    <lineage>
        <taxon>Bacteria</taxon>
        <taxon>Pseudomonadati</taxon>
        <taxon>Pseudomonadota</taxon>
        <taxon>Alphaproteobacteria</taxon>
        <taxon>Sphingomonadales</taxon>
        <taxon>Sphingomonadaceae</taxon>
        <taxon>Sphingomonas</taxon>
    </lineage>
</organism>
<dbReference type="PROSITE" id="PS50198">
    <property type="entry name" value="PPIC_PPIASE_2"/>
    <property type="match status" value="1"/>
</dbReference>
<dbReference type="GO" id="GO:0003755">
    <property type="term" value="F:peptidyl-prolyl cis-trans isomerase activity"/>
    <property type="evidence" value="ECO:0007669"/>
    <property type="project" value="UniProtKB-KW"/>
</dbReference>
<dbReference type="InterPro" id="IPR052029">
    <property type="entry name" value="PpiD_chaperone"/>
</dbReference>
<keyword evidence="5 15" id="KW-0812">Transmembrane</keyword>
<evidence type="ECO:0000256" key="9">
    <source>
        <dbReference type="ARBA" id="ARBA00030642"/>
    </source>
</evidence>
<evidence type="ECO:0000256" key="8">
    <source>
        <dbReference type="ARBA" id="ARBA00023186"/>
    </source>
</evidence>
<evidence type="ECO:0000313" key="18">
    <source>
        <dbReference type="Proteomes" id="UP000309848"/>
    </source>
</evidence>
<keyword evidence="6 15" id="KW-1133">Transmembrane helix</keyword>
<accession>A0A4S1WRH7</accession>
<evidence type="ECO:0000256" key="5">
    <source>
        <dbReference type="ARBA" id="ARBA00022692"/>
    </source>
</evidence>
<dbReference type="OrthoDB" id="9768393at2"/>
<dbReference type="Gene3D" id="3.10.50.40">
    <property type="match status" value="1"/>
</dbReference>
<evidence type="ECO:0000256" key="6">
    <source>
        <dbReference type="ARBA" id="ARBA00022989"/>
    </source>
</evidence>
<comment type="subcellular location">
    <subcellularLocation>
        <location evidence="1">Cell inner membrane</location>
        <topology evidence="1">Single-pass type II membrane protein</topology>
        <orientation evidence="1">Periplasmic side</orientation>
    </subcellularLocation>
</comment>
<dbReference type="PANTHER" id="PTHR47529">
    <property type="entry name" value="PEPTIDYL-PROLYL CIS-TRANS ISOMERASE D"/>
    <property type="match status" value="1"/>
</dbReference>